<evidence type="ECO:0000259" key="1">
    <source>
        <dbReference type="PROSITE" id="PS51462"/>
    </source>
</evidence>
<keyword evidence="3" id="KW-1185">Reference proteome</keyword>
<proteinExistence type="predicted"/>
<dbReference type="RefSeq" id="WP_188183097.1">
    <property type="nucleotide sequence ID" value="NZ_JACVQF010000206.1"/>
</dbReference>
<evidence type="ECO:0000313" key="2">
    <source>
        <dbReference type="EMBL" id="MBD0422113.1"/>
    </source>
</evidence>
<reference evidence="2" key="1">
    <citation type="submission" date="2020-09" db="EMBL/GenBank/DDBJ databases">
        <title>Streptomyces grisecoloratus sp. nov., isolated from cotton soil.</title>
        <authorList>
            <person name="Xing L."/>
        </authorList>
    </citation>
    <scope>NUCLEOTIDE SEQUENCE</scope>
    <source>
        <strain evidence="2">TRM S81-3</strain>
    </source>
</reference>
<reference evidence="2" key="2">
    <citation type="submission" date="2020-09" db="EMBL/GenBank/DDBJ databases">
        <authorList>
            <person name="Luo X."/>
        </authorList>
    </citation>
    <scope>NUCLEOTIDE SEQUENCE</scope>
    <source>
        <strain evidence="2">TRM S81-3</strain>
    </source>
</reference>
<gene>
    <name evidence="2" type="ORF">H0H10_23655</name>
</gene>
<dbReference type="Proteomes" id="UP000621210">
    <property type="component" value="Unassembled WGS sequence"/>
</dbReference>
<dbReference type="PROSITE" id="PS51462">
    <property type="entry name" value="NUDIX"/>
    <property type="match status" value="1"/>
</dbReference>
<dbReference type="Pfam" id="PF00293">
    <property type="entry name" value="NUDIX"/>
    <property type="match status" value="1"/>
</dbReference>
<dbReference type="InterPro" id="IPR015797">
    <property type="entry name" value="NUDIX_hydrolase-like_dom_sf"/>
</dbReference>
<dbReference type="CDD" id="cd03424">
    <property type="entry name" value="NUDIX_ADPRase_Nudt5_UGPPase_Nudt14"/>
    <property type="match status" value="1"/>
</dbReference>
<dbReference type="GO" id="GO:0016787">
    <property type="term" value="F:hydrolase activity"/>
    <property type="evidence" value="ECO:0007669"/>
    <property type="project" value="UniProtKB-KW"/>
</dbReference>
<organism evidence="2 3">
    <name type="scientific">Streptomyces griseicoloratus</name>
    <dbReference type="NCBI Taxonomy" id="2752516"/>
    <lineage>
        <taxon>Bacteria</taxon>
        <taxon>Bacillati</taxon>
        <taxon>Actinomycetota</taxon>
        <taxon>Actinomycetes</taxon>
        <taxon>Kitasatosporales</taxon>
        <taxon>Streptomycetaceae</taxon>
        <taxon>Streptomyces</taxon>
    </lineage>
</organism>
<dbReference type="EMBL" id="JACVQF010000206">
    <property type="protein sequence ID" value="MBD0422113.1"/>
    <property type="molecule type" value="Genomic_DNA"/>
</dbReference>
<dbReference type="SUPFAM" id="SSF55811">
    <property type="entry name" value="Nudix"/>
    <property type="match status" value="1"/>
</dbReference>
<sequence length="249" mass="27045">MNRYDALRRRVPEWFRNEPEGIEVLTDPALVRRARRQVTAARQGARRRGPLGALWARLRTVLRPVPAGVVSANRYLWYLRDPVRFPDGRLGLYDRLLPPPGSSPGVVVLPLLGPAAGVVLIEHYRHATRSRHWEVVRGFGDPGASGEENVARELGEEISASPGEVIPLGELHPDTGLCGHKVELYAARVEAVGAPETGEAIRRTVTVTPAEAEAMVADGRITDGFTVAVLYRARLAGLLGAEPGNGGRP</sequence>
<dbReference type="Gene3D" id="3.90.79.10">
    <property type="entry name" value="Nucleoside Triphosphate Pyrophosphohydrolase"/>
    <property type="match status" value="1"/>
</dbReference>
<comment type="caution">
    <text evidence="2">The sequence shown here is derived from an EMBL/GenBank/DDBJ whole genome shotgun (WGS) entry which is preliminary data.</text>
</comment>
<evidence type="ECO:0000313" key="3">
    <source>
        <dbReference type="Proteomes" id="UP000621210"/>
    </source>
</evidence>
<name>A0A926L428_9ACTN</name>
<keyword evidence="2" id="KW-0378">Hydrolase</keyword>
<dbReference type="InterPro" id="IPR000086">
    <property type="entry name" value="NUDIX_hydrolase_dom"/>
</dbReference>
<dbReference type="AlphaFoldDB" id="A0A926L428"/>
<feature type="domain" description="Nudix hydrolase" evidence="1">
    <location>
        <begin position="62"/>
        <end position="229"/>
    </location>
</feature>
<accession>A0A926L428</accession>
<protein>
    <submittedName>
        <fullName evidence="2">NUDIX hydrolase</fullName>
    </submittedName>
</protein>